<organism evidence="2">
    <name type="scientific">marine sediment metagenome</name>
    <dbReference type="NCBI Taxonomy" id="412755"/>
    <lineage>
        <taxon>unclassified sequences</taxon>
        <taxon>metagenomes</taxon>
        <taxon>ecological metagenomes</taxon>
    </lineage>
</organism>
<feature type="coiled-coil region" evidence="1">
    <location>
        <begin position="61"/>
        <end position="88"/>
    </location>
</feature>
<keyword evidence="1" id="KW-0175">Coiled coil</keyword>
<gene>
    <name evidence="2" type="ORF">LCGC14_1537870</name>
</gene>
<sequence length="97" mass="10630">MRTCLVCLGTGRIPPGRDDCWTCNCTGKIEDPEHDALVKQVRSLADEVESRALQNEALVVSEEIRAMYKALVKRVEELEKRCDALAARPIGGSGSPC</sequence>
<comment type="caution">
    <text evidence="2">The sequence shown here is derived from an EMBL/GenBank/DDBJ whole genome shotgun (WGS) entry which is preliminary data.</text>
</comment>
<dbReference type="EMBL" id="LAZR01011601">
    <property type="protein sequence ID" value="KKM60823.1"/>
    <property type="molecule type" value="Genomic_DNA"/>
</dbReference>
<accession>A0A0F9IU40</accession>
<proteinExistence type="predicted"/>
<dbReference type="AlphaFoldDB" id="A0A0F9IU40"/>
<name>A0A0F9IU40_9ZZZZ</name>
<reference evidence="2" key="1">
    <citation type="journal article" date="2015" name="Nature">
        <title>Complex archaea that bridge the gap between prokaryotes and eukaryotes.</title>
        <authorList>
            <person name="Spang A."/>
            <person name="Saw J.H."/>
            <person name="Jorgensen S.L."/>
            <person name="Zaremba-Niedzwiedzka K."/>
            <person name="Martijn J."/>
            <person name="Lind A.E."/>
            <person name="van Eijk R."/>
            <person name="Schleper C."/>
            <person name="Guy L."/>
            <person name="Ettema T.J."/>
        </authorList>
    </citation>
    <scope>NUCLEOTIDE SEQUENCE</scope>
</reference>
<protein>
    <submittedName>
        <fullName evidence="2">Uncharacterized protein</fullName>
    </submittedName>
</protein>
<evidence type="ECO:0000256" key="1">
    <source>
        <dbReference type="SAM" id="Coils"/>
    </source>
</evidence>
<evidence type="ECO:0000313" key="2">
    <source>
        <dbReference type="EMBL" id="KKM60823.1"/>
    </source>
</evidence>